<organism evidence="3 4">
    <name type="scientific">Micromonospora endophytica</name>
    <dbReference type="NCBI Taxonomy" id="515350"/>
    <lineage>
        <taxon>Bacteria</taxon>
        <taxon>Bacillati</taxon>
        <taxon>Actinomycetota</taxon>
        <taxon>Actinomycetes</taxon>
        <taxon>Micromonosporales</taxon>
        <taxon>Micromonosporaceae</taxon>
        <taxon>Micromonospora</taxon>
    </lineage>
</organism>
<protein>
    <submittedName>
        <fullName evidence="3">Integrase</fullName>
    </submittedName>
</protein>
<proteinExistence type="predicted"/>
<evidence type="ECO:0000313" key="4">
    <source>
        <dbReference type="Proteomes" id="UP000248627"/>
    </source>
</evidence>
<comment type="caution">
    <text evidence="3">The sequence shown here is derived from an EMBL/GenBank/DDBJ whole genome shotgun (WGS) entry which is preliminary data.</text>
</comment>
<dbReference type="GO" id="GO:0003677">
    <property type="term" value="F:DNA binding"/>
    <property type="evidence" value="ECO:0007669"/>
    <property type="project" value="InterPro"/>
</dbReference>
<dbReference type="GO" id="GO:0006310">
    <property type="term" value="P:DNA recombination"/>
    <property type="evidence" value="ECO:0007669"/>
    <property type="project" value="UniProtKB-KW"/>
</dbReference>
<sequence length="339" mass="38405">MRDIWETIVATGRRAGEVIGLRLDCIGIHNGAPLLWHDQTKVGNYNEAIRIPDYTFQRLRERQRKTITRFEDRYGRTPALQERGTMALFPRGYRNPHGTYAISNAWFNIRFRQWIARMNLDPAVPHQARHTLATRLLAAGASLQHIKRYLGHLSERMTEHYAKVAVSEIDDVLQTIWVAGPGTQQPGALVSSGVTPLPAEQARALMIDLGRRSAPTDGGICTYQVVVDGGACPWKLNCEGCDKFVMTDADLLYWRRKREQWSSLAERAPTDEMADWLHQQFEPTAKTIDGLERALAGLNLLEDALALDLRRPQDYFHRLWGVGFRTSDLVTVGSSKDDL</sequence>
<feature type="domain" description="Tyr recombinase" evidence="2">
    <location>
        <begin position="1"/>
        <end position="174"/>
    </location>
</feature>
<evidence type="ECO:0000259" key="2">
    <source>
        <dbReference type="PROSITE" id="PS51898"/>
    </source>
</evidence>
<dbReference type="InterPro" id="IPR002104">
    <property type="entry name" value="Integrase_catalytic"/>
</dbReference>
<dbReference type="EMBL" id="POTX01000034">
    <property type="protein sequence ID" value="PZF98766.1"/>
    <property type="molecule type" value="Genomic_DNA"/>
</dbReference>
<dbReference type="CDD" id="cd00397">
    <property type="entry name" value="DNA_BRE_C"/>
    <property type="match status" value="1"/>
</dbReference>
<dbReference type="PANTHER" id="PTHR30349:SF64">
    <property type="entry name" value="PROPHAGE INTEGRASE INTD-RELATED"/>
    <property type="match status" value="1"/>
</dbReference>
<gene>
    <name evidence="3" type="ORF">C1I93_07820</name>
</gene>
<dbReference type="Pfam" id="PF00589">
    <property type="entry name" value="Phage_integrase"/>
    <property type="match status" value="1"/>
</dbReference>
<dbReference type="PROSITE" id="PS51898">
    <property type="entry name" value="TYR_RECOMBINASE"/>
    <property type="match status" value="1"/>
</dbReference>
<dbReference type="InterPro" id="IPR050090">
    <property type="entry name" value="Tyrosine_recombinase_XerCD"/>
</dbReference>
<dbReference type="OrthoDB" id="3276020at2"/>
<dbReference type="Proteomes" id="UP000248627">
    <property type="component" value="Unassembled WGS sequence"/>
</dbReference>
<keyword evidence="4" id="KW-1185">Reference proteome</keyword>
<dbReference type="PANTHER" id="PTHR30349">
    <property type="entry name" value="PHAGE INTEGRASE-RELATED"/>
    <property type="match status" value="1"/>
</dbReference>
<evidence type="ECO:0000256" key="1">
    <source>
        <dbReference type="ARBA" id="ARBA00023172"/>
    </source>
</evidence>
<dbReference type="AlphaFoldDB" id="A0A2W2DNP6"/>
<dbReference type="InterPro" id="IPR013762">
    <property type="entry name" value="Integrase-like_cat_sf"/>
</dbReference>
<name>A0A2W2DNP6_9ACTN</name>
<dbReference type="SUPFAM" id="SSF56349">
    <property type="entry name" value="DNA breaking-rejoining enzymes"/>
    <property type="match status" value="1"/>
</dbReference>
<accession>A0A2W2DNP6</accession>
<dbReference type="GO" id="GO:0015074">
    <property type="term" value="P:DNA integration"/>
    <property type="evidence" value="ECO:0007669"/>
    <property type="project" value="InterPro"/>
</dbReference>
<evidence type="ECO:0000313" key="3">
    <source>
        <dbReference type="EMBL" id="PZF98766.1"/>
    </source>
</evidence>
<dbReference type="Gene3D" id="1.10.443.10">
    <property type="entry name" value="Intergrase catalytic core"/>
    <property type="match status" value="1"/>
</dbReference>
<reference evidence="3 4" key="1">
    <citation type="submission" date="2018-01" db="EMBL/GenBank/DDBJ databases">
        <title>Draft genome sequence of Jishengella endophytica.</title>
        <authorList>
            <person name="Sahin N."/>
            <person name="Ay H."/>
            <person name="Saygin H."/>
        </authorList>
    </citation>
    <scope>NUCLEOTIDE SEQUENCE [LARGE SCALE GENOMIC DNA]</scope>
    <source>
        <strain evidence="3 4">DSM 45430</strain>
    </source>
</reference>
<dbReference type="InterPro" id="IPR011010">
    <property type="entry name" value="DNA_brk_join_enz"/>
</dbReference>
<keyword evidence="1" id="KW-0233">DNA recombination</keyword>